<evidence type="ECO:0000313" key="2">
    <source>
        <dbReference type="EMBL" id="MEZ3180781.1"/>
    </source>
</evidence>
<dbReference type="Proteomes" id="UP001567537">
    <property type="component" value="Unassembled WGS sequence"/>
</dbReference>
<keyword evidence="3" id="KW-1185">Reference proteome</keyword>
<evidence type="ECO:0000313" key="3">
    <source>
        <dbReference type="Proteomes" id="UP001567537"/>
    </source>
</evidence>
<proteinExistence type="predicted"/>
<accession>A0ABV4J1H3</accession>
<dbReference type="EMBL" id="JAHWZY010000019">
    <property type="protein sequence ID" value="MEZ3180781.1"/>
    <property type="molecule type" value="Genomic_DNA"/>
</dbReference>
<feature type="region of interest" description="Disordered" evidence="1">
    <location>
        <begin position="1"/>
        <end position="21"/>
    </location>
</feature>
<organism evidence="2 3">
    <name type="scientific">Streptomyces pimonensis</name>
    <dbReference type="NCBI Taxonomy" id="2860288"/>
    <lineage>
        <taxon>Bacteria</taxon>
        <taxon>Bacillati</taxon>
        <taxon>Actinomycetota</taxon>
        <taxon>Actinomycetes</taxon>
        <taxon>Kitasatosporales</taxon>
        <taxon>Streptomycetaceae</taxon>
        <taxon>Streptomyces</taxon>
    </lineage>
</organism>
<name>A0ABV4J1H3_9ACTN</name>
<protein>
    <recommendedName>
        <fullName evidence="4">Ribbon-helix-helix protein CopG domain-containing protein</fullName>
    </recommendedName>
</protein>
<reference evidence="2 3" key="1">
    <citation type="journal article" date="2021" name="Res Sq">
        <title>Streptomyces Pimoensis sp. nov., Isolated From the Taklimakan Desert in Xinjiang, China.</title>
        <authorList>
            <person name="Zhang P."/>
            <person name="Luo X."/>
            <person name="Luo X."/>
            <person name="Liu Z."/>
            <person name="Xia Z."/>
            <person name="Wan C."/>
            <person name="zhang L."/>
        </authorList>
    </citation>
    <scope>NUCLEOTIDE SEQUENCE [LARGE SCALE GENOMIC DNA]</scope>
    <source>
        <strain evidence="2 3">TRM75549</strain>
    </source>
</reference>
<dbReference type="RefSeq" id="WP_371239669.1">
    <property type="nucleotide sequence ID" value="NZ_JAHWZY010000019.1"/>
</dbReference>
<evidence type="ECO:0000256" key="1">
    <source>
        <dbReference type="SAM" id="MobiDB-lite"/>
    </source>
</evidence>
<sequence length="84" mass="9486">MTQVATPGYGQRMSPNVPKTPARQIRIGETWYDFDAAAKAMGTERAAVIRQLIDWYIREPGAKLPDRPDRAVVEAARKEREEEG</sequence>
<feature type="region of interest" description="Disordered" evidence="1">
    <location>
        <begin position="63"/>
        <end position="84"/>
    </location>
</feature>
<comment type="caution">
    <text evidence="2">The sequence shown here is derived from an EMBL/GenBank/DDBJ whole genome shotgun (WGS) entry which is preliminary data.</text>
</comment>
<gene>
    <name evidence="2" type="ORF">KYY02_19435</name>
</gene>
<evidence type="ECO:0008006" key="4">
    <source>
        <dbReference type="Google" id="ProtNLM"/>
    </source>
</evidence>